<accession>A0A655FXE5</accession>
<evidence type="ECO:0000313" key="9">
    <source>
        <dbReference type="Proteomes" id="UP000039021"/>
    </source>
</evidence>
<evidence type="ECO:0000313" key="12">
    <source>
        <dbReference type="Proteomes" id="UP000046947"/>
    </source>
</evidence>
<evidence type="ECO:0000313" key="4">
    <source>
        <dbReference type="EMBL" id="CKR65634.1"/>
    </source>
</evidence>
<dbReference type="Proteomes" id="UP000050164">
    <property type="component" value="Unassembled WGS sequence"/>
</dbReference>
<evidence type="ECO:0000313" key="8">
    <source>
        <dbReference type="EMBL" id="COW78196.1"/>
    </source>
</evidence>
<dbReference type="Proteomes" id="UP000046947">
    <property type="component" value="Unassembled WGS sequence"/>
</dbReference>
<dbReference type="EMBL" id="CSBK01000011">
    <property type="protein sequence ID" value="COW78196.1"/>
    <property type="molecule type" value="Genomic_DNA"/>
</dbReference>
<evidence type="ECO:0000313" key="3">
    <source>
        <dbReference type="EMBL" id="CFR96657.1"/>
    </source>
</evidence>
<evidence type="ECO:0000313" key="15">
    <source>
        <dbReference type="Proteomes" id="UP000048948"/>
    </source>
</evidence>
<evidence type="ECO:0000313" key="7">
    <source>
        <dbReference type="EMBL" id="COV58435.1"/>
    </source>
</evidence>
<evidence type="ECO:0000313" key="11">
    <source>
        <dbReference type="Proteomes" id="UP000046680"/>
    </source>
</evidence>
<evidence type="ECO:0000313" key="10">
    <source>
        <dbReference type="Proteomes" id="UP000039217"/>
    </source>
</evidence>
<evidence type="ECO:0000313" key="1">
    <source>
        <dbReference type="EMBL" id="CFE46581.1"/>
    </source>
</evidence>
<gene>
    <name evidence="3" type="ORF">ERS007657_03288</name>
    <name evidence="6" type="ORF">ERS007661_03929</name>
    <name evidence="1" type="ORF">ERS007681_04112</name>
    <name evidence="2" type="ORF">ERS007688_00609</name>
    <name evidence="8" type="ORF">ERS007739_00059</name>
    <name evidence="7" type="ORF">ERS007741_00227</name>
    <name evidence="4" type="ORF">ERS027646_00334</name>
    <name evidence="5" type="ORF">ERS027659_04231</name>
</gene>
<name>A0A655FXE5_MYCTX</name>
<reference evidence="8" key="1">
    <citation type="submission" date="2015-03" db="EMBL/GenBank/DDBJ databases">
        <authorList>
            <consortium name="Pathogen Informatics"/>
            <person name="Murphy D."/>
        </authorList>
    </citation>
    <scope>NUCLEOTIDE SEQUENCE</scope>
    <source>
        <strain evidence="8">N09902308</strain>
    </source>
</reference>
<organism evidence="6 10">
    <name type="scientific">Mycobacterium tuberculosis</name>
    <dbReference type="NCBI Taxonomy" id="1773"/>
    <lineage>
        <taxon>Bacteria</taxon>
        <taxon>Bacillati</taxon>
        <taxon>Actinomycetota</taxon>
        <taxon>Actinomycetes</taxon>
        <taxon>Mycobacteriales</taxon>
        <taxon>Mycobacteriaceae</taxon>
        <taxon>Mycobacterium</taxon>
        <taxon>Mycobacterium tuberculosis complex</taxon>
    </lineage>
</organism>
<dbReference type="EMBL" id="CFOH01000058">
    <property type="protein sequence ID" value="CFE47090.1"/>
    <property type="molecule type" value="Genomic_DNA"/>
</dbReference>
<dbReference type="EMBL" id="CNFT01001450">
    <property type="protein sequence ID" value="CKT31013.1"/>
    <property type="molecule type" value="Genomic_DNA"/>
</dbReference>
<dbReference type="Proteomes" id="UP000046680">
    <property type="component" value="Unassembled WGS sequence"/>
</dbReference>
<dbReference type="Proteomes" id="UP000039217">
    <property type="component" value="Unassembled WGS sequence"/>
</dbReference>
<evidence type="ECO:0000313" key="2">
    <source>
        <dbReference type="EMBL" id="CFE47090.1"/>
    </source>
</evidence>
<evidence type="ECO:0000313" key="14">
    <source>
        <dbReference type="Proteomes" id="UP000048600"/>
    </source>
</evidence>
<evidence type="ECO:0000313" key="16">
    <source>
        <dbReference type="Proteomes" id="UP000050164"/>
    </source>
</evidence>
<evidence type="ECO:0000313" key="6">
    <source>
        <dbReference type="EMBL" id="CNW40059.1"/>
    </source>
</evidence>
<dbReference type="AlphaFoldDB" id="A0A655FXE5"/>
<evidence type="ECO:0000313" key="5">
    <source>
        <dbReference type="EMBL" id="CKT31013.1"/>
    </source>
</evidence>
<dbReference type="Proteomes" id="UP000039021">
    <property type="component" value="Unassembled WGS sequence"/>
</dbReference>
<dbReference type="Proteomes" id="UP000048289">
    <property type="component" value="Unassembled WGS sequence"/>
</dbReference>
<reference evidence="9 10" key="2">
    <citation type="submission" date="2015-03" db="EMBL/GenBank/DDBJ databases">
        <authorList>
            <consortium name="Pathogen Informatics"/>
        </authorList>
    </citation>
    <scope>NUCLEOTIDE SEQUENCE [LARGE SCALE GENOMIC DNA]</scope>
    <source>
        <strain evidence="4 15">Bir 172</strain>
        <strain evidence="5 16">Bir 185</strain>
        <strain evidence="3 11">C09601061</strain>
        <strain evidence="6 10">D00501624</strain>
        <strain evidence="1 13">G09901357</strain>
        <strain evidence="2 12">H09601792</strain>
        <strain evidence="9">N09902308</strain>
        <strain evidence="7 14">P00601463</strain>
    </source>
</reference>
<proteinExistence type="predicted"/>
<dbReference type="EMBL" id="CNGE01000031">
    <property type="protein sequence ID" value="CKR65634.1"/>
    <property type="molecule type" value="Genomic_DNA"/>
</dbReference>
<dbReference type="EMBL" id="CGCX01001527">
    <property type="protein sequence ID" value="CFR96657.1"/>
    <property type="molecule type" value="Genomic_DNA"/>
</dbReference>
<evidence type="ECO:0000313" key="13">
    <source>
        <dbReference type="Proteomes" id="UP000048289"/>
    </source>
</evidence>
<dbReference type="EMBL" id="CQQC01001982">
    <property type="protein sequence ID" value="CNW40059.1"/>
    <property type="molecule type" value="Genomic_DNA"/>
</dbReference>
<dbReference type="Proteomes" id="UP000048600">
    <property type="component" value="Unassembled WGS sequence"/>
</dbReference>
<dbReference type="EMBL" id="CHKL01000011">
    <property type="protein sequence ID" value="COV58435.1"/>
    <property type="molecule type" value="Genomic_DNA"/>
</dbReference>
<sequence length="159" mass="17194">MFRRQGNEAFSGLWDVEDEFAGVLGVAHHTDGGGRLDEGVMGALRHRQLAGCGQAIDRAEQVAQLFWVCRRQQPQVYGVEGQVAPEGKEPQLGVTIDVALANLDEPSPEGEQFQPGKLRGAGHRVEHDIDTPAVSVPPNLLGELDAARVIDMLNTHVAQ</sequence>
<dbReference type="Proteomes" id="UP000048948">
    <property type="component" value="Unassembled WGS sequence"/>
</dbReference>
<protein>
    <submittedName>
        <fullName evidence="6">Uncharacterized protein</fullName>
    </submittedName>
</protein>
<dbReference type="EMBL" id="CFOE01000884">
    <property type="protein sequence ID" value="CFE46581.1"/>
    <property type="molecule type" value="Genomic_DNA"/>
</dbReference>